<comment type="caution">
    <text evidence="5">The sequence shown here is derived from an EMBL/GenBank/DDBJ whole genome shotgun (WGS) entry which is preliminary data.</text>
</comment>
<feature type="domain" description="Cell morphogenesis central region" evidence="4">
    <location>
        <begin position="1843"/>
        <end position="2024"/>
    </location>
</feature>
<proteinExistence type="predicted"/>
<evidence type="ECO:0000259" key="3">
    <source>
        <dbReference type="Pfam" id="PF14225"/>
    </source>
</evidence>
<organism evidence="5 6">
    <name type="scientific">Myxozyma melibiosi</name>
    <dbReference type="NCBI Taxonomy" id="54550"/>
    <lineage>
        <taxon>Eukaryota</taxon>
        <taxon>Fungi</taxon>
        <taxon>Dikarya</taxon>
        <taxon>Ascomycota</taxon>
        <taxon>Saccharomycotina</taxon>
        <taxon>Lipomycetes</taxon>
        <taxon>Lipomycetales</taxon>
        <taxon>Lipomycetaceae</taxon>
        <taxon>Myxozyma</taxon>
    </lineage>
</organism>
<dbReference type="InterPro" id="IPR039867">
    <property type="entry name" value="Furry/Tao3/Mor2"/>
</dbReference>
<feature type="compositionally biased region" description="Polar residues" evidence="1">
    <location>
        <begin position="1307"/>
        <end position="1316"/>
    </location>
</feature>
<dbReference type="GeneID" id="90039136"/>
<dbReference type="Pfam" id="PF14222">
    <property type="entry name" value="MOR2-PAG1_N"/>
    <property type="match status" value="1"/>
</dbReference>
<dbReference type="InterPro" id="IPR025481">
    <property type="entry name" value="Cell_Morphogen_C"/>
</dbReference>
<dbReference type="Proteomes" id="UP001498771">
    <property type="component" value="Unassembled WGS sequence"/>
</dbReference>
<feature type="domain" description="Cell morphogenesis protein C-terminal" evidence="3">
    <location>
        <begin position="2051"/>
        <end position="2298"/>
    </location>
</feature>
<dbReference type="InterPro" id="IPR029473">
    <property type="entry name" value="MOR2-PAG1_mid"/>
</dbReference>
<dbReference type="PANTHER" id="PTHR12295:SF30">
    <property type="entry name" value="PROTEIN FURRY"/>
    <property type="match status" value="1"/>
</dbReference>
<feature type="compositionally biased region" description="Low complexity" evidence="1">
    <location>
        <begin position="102"/>
        <end position="128"/>
    </location>
</feature>
<protein>
    <submittedName>
        <fullName evidence="5">Cell morphogenesis N-terminal-domain-containing protein</fullName>
    </submittedName>
</protein>
<feature type="compositionally biased region" description="Low complexity" evidence="1">
    <location>
        <begin position="346"/>
        <end position="357"/>
    </location>
</feature>
<feature type="compositionally biased region" description="Low complexity" evidence="1">
    <location>
        <begin position="86"/>
        <end position="95"/>
    </location>
</feature>
<feature type="compositionally biased region" description="Low complexity" evidence="1">
    <location>
        <begin position="63"/>
        <end position="74"/>
    </location>
</feature>
<keyword evidence="6" id="KW-1185">Reference proteome</keyword>
<evidence type="ECO:0000259" key="4">
    <source>
        <dbReference type="Pfam" id="PF14228"/>
    </source>
</evidence>
<dbReference type="RefSeq" id="XP_064766056.1">
    <property type="nucleotide sequence ID" value="XM_064913624.1"/>
</dbReference>
<feature type="compositionally biased region" description="Low complexity" evidence="1">
    <location>
        <begin position="25"/>
        <end position="48"/>
    </location>
</feature>
<name>A0ABR1F1L1_9ASCO</name>
<feature type="compositionally biased region" description="Polar residues" evidence="1">
    <location>
        <begin position="274"/>
        <end position="286"/>
    </location>
</feature>
<dbReference type="EMBL" id="JBBJBU010000014">
    <property type="protein sequence ID" value="KAK7203023.1"/>
    <property type="molecule type" value="Genomic_DNA"/>
</dbReference>
<feature type="domain" description="Cell morphogenesis protein N-terminal" evidence="2">
    <location>
        <begin position="368"/>
        <end position="940"/>
    </location>
</feature>
<dbReference type="SUPFAM" id="SSF48371">
    <property type="entry name" value="ARM repeat"/>
    <property type="match status" value="1"/>
</dbReference>
<evidence type="ECO:0000256" key="1">
    <source>
        <dbReference type="SAM" id="MobiDB-lite"/>
    </source>
</evidence>
<gene>
    <name evidence="5" type="ORF">BZA70DRAFT_284568</name>
</gene>
<reference evidence="5 6" key="1">
    <citation type="submission" date="2024-03" db="EMBL/GenBank/DDBJ databases">
        <title>Genome-scale model development and genomic sequencing of the oleaginous clade Lipomyces.</title>
        <authorList>
            <consortium name="Lawrence Berkeley National Laboratory"/>
            <person name="Czajka J.J."/>
            <person name="Han Y."/>
            <person name="Kim J."/>
            <person name="Mondo S.J."/>
            <person name="Hofstad B.A."/>
            <person name="Robles A."/>
            <person name="Haridas S."/>
            <person name="Riley R."/>
            <person name="LaButti K."/>
            <person name="Pangilinan J."/>
            <person name="Andreopoulos W."/>
            <person name="Lipzen A."/>
            <person name="Yan J."/>
            <person name="Wang M."/>
            <person name="Ng V."/>
            <person name="Grigoriev I.V."/>
            <person name="Spatafora J.W."/>
            <person name="Magnuson J.K."/>
            <person name="Baker S.E."/>
            <person name="Pomraning K.R."/>
        </authorList>
    </citation>
    <scope>NUCLEOTIDE SEQUENCE [LARGE SCALE GENOMIC DNA]</scope>
    <source>
        <strain evidence="5 6">Phaff 52-87</strain>
    </source>
</reference>
<accession>A0ABR1F1L1</accession>
<dbReference type="InterPro" id="IPR016024">
    <property type="entry name" value="ARM-type_fold"/>
</dbReference>
<feature type="region of interest" description="Disordered" evidence="1">
    <location>
        <begin position="1291"/>
        <end position="1330"/>
    </location>
</feature>
<evidence type="ECO:0000313" key="6">
    <source>
        <dbReference type="Proteomes" id="UP001498771"/>
    </source>
</evidence>
<dbReference type="Pfam" id="PF14225">
    <property type="entry name" value="MOR2-PAG1_C"/>
    <property type="match status" value="1"/>
</dbReference>
<feature type="compositionally biased region" description="Low complexity" evidence="1">
    <location>
        <begin position="258"/>
        <end position="273"/>
    </location>
</feature>
<evidence type="ECO:0000313" key="5">
    <source>
        <dbReference type="EMBL" id="KAK7203023.1"/>
    </source>
</evidence>
<feature type="compositionally biased region" description="Low complexity" evidence="1">
    <location>
        <begin position="1317"/>
        <end position="1329"/>
    </location>
</feature>
<feature type="region of interest" description="Disordered" evidence="1">
    <location>
        <begin position="24"/>
        <end position="155"/>
    </location>
</feature>
<sequence>MADARLLEPASIVVPDFADFPSYSAGPALHHQQQQHQPSSTPATSSPGLQPPAVITESPPRPASAALPASLHSPTRPASAHYSQEHSTSPHSSSPLRRHASLSRPQIPRSVSLASSSLRRSHTTASASPALPQTPPRQLHHLQQPHQPPASNEPITPAEYSLHIIFTQFVRQAEKKLNLCLSYSSEEEPPITTLLAAGADPVFDKILESLGYISRQKPRPVIDAVMFWRKSKSEAATAAARERNGPQNSFPFNHNNTSSQSSQPQPQQPQQQQKSTLVVSGQQQIRSLRHKVSKSLSDRSPIGNRHGKFSPNNGPQSPSSNASAANGNHQHNSSSLGYFGIHRHQSSSAATQSNTQQGSRPDSAQQADRKSLISIYILCRVLIEVVKQTSSSVLGEEMGDKLEEIVFRQIKASDPNLVAASPIRLANWRLFAELLGEMSRMRFTSVSDRFIAELEKTAGDQGLSKEQEQNIQVVIHGMEYLQLKVYPLELFEDSADFIHSLCKFFVKSHGQRVKHAYCEILNTLLLSIAGVITAEVNHPTWVKTIDLVYPKVLAMMSKQRYWADAFQLACTILCVAPTQFFADNWIPLVEANFQKLKDAKSRVAVIIGISRLIWVYLRRCSESYSTIEKRLDGFAKVLFPAGNKKPWLTADRSLIDACVQMIRFIGWSQPDYCIKNLIYPLMSSDTLTRMGDNNLSVDSLAPEHMHVAIRAFISILLDAADNTPPPFYSPDPPLKQGSVVIGERSLQEQPVMTEPPPVLRDHYAQFSRLLGKILLICDSHFGGQVVLDEKMGKITPKTPSSFNFAQSGGNFGSALGGSSGNSNSQTSNEVLHANYELLLTVYEAIPLCIPQNVSFGRIVEILCKGTAHPDPRLAAAAANSLKSLARSGQHSQQTIVTGFARFIFNYEERYSAYSESSMLDSSSNVENTLKIYVQLLSIWINVIRQKTAAYREATAANNGNSTNGLNGATPAALVVTPISTDSSSRGEEMETTSVWSVIEEVESNGLFFLCSQSRTVRCYAIAVLRLIREFDVALEEQVEVLKMQSKNQGPSHNGFSRIIEILEATDGPEALNTDALEPSIVEAMSTAERMRLSQLQLEGKELSHHGILVRLAQSDSGVDSALWLRLFPKFLELCLSRFPMPVALCRDSVCSRLIYLHKPLMDSIEAHSKSPSSSDAHWKHNARTHPKVLIEQWKLYMIVACSTLTATDDQEAKPVEKSAASSFAKRKGPPQLTVPYKRITSAKVLFRMVIPLLQTDYALVREAVIAGLECININLYKSLIEAIQPMVSAMGDRRSQNGSGMTGGFSNGNSANHNQHGNGSNAPSSPSSGLLWRKTRKHDWMRIEITHLLQLTSHFIKEPIIYNDPWILEQHISFVRDTKNFLCQPEIASDWGYQKLRRYFCGFMQTLYEGIKLTEDSNRWLPFEARVSLFKMIEEWCGYGQYADIAHDRNEKMRRAAIEQSRDTAEQGVLMASFEVEKGQLELATLSAMASLLDGPLTETIESHGAQAAVMSFDVPAIFQWANAVFDANTDRMHTIGRRAIVNMLRSNKGHADLLARTITYCYHSESGPRASESYFYVLADVLINDNEYPCDMRQPIALGLFKIGDERSQVRVKAAALLKAVELRFFGKSKVQDYEISISDRTTAVYKRAQFNLSNQFSLEYDDLKYTIFSELSMYFHIVSPHMRRDILAIMIPWISNMELQLEPNGKNPSPSAYMVMTNLFEITIRFSNEIQNEVEALWVTLASNRHMGNVRAILDYLINMGVERRDPAFVEYSKQIVVYIASTPAGSKLVEALVAYIQPTSMLHTSGEAKEYNGIHELFPYTADLTLVLPPAVEPVGFSIGQLAMILLVDLFVSPVTAMSANLALLMQVVFVLFDHYNQLVHEQARELLVHLIHEISLSNETEIGGTKYKTAAEIIDLIRKRDLQTTWSYDDLYMDEAAMRKPKHMDGMIQKVLLIFEEKYPKLKDEWSRIALTWATTCPVRHFACRSFQIFRSTFVSIDQSMLADMLVRLSNTIADPNPDIQNFAMQILMTLNRIVESCDSVELMDHPQVFWATVASMQTVNQSEFIEGVTILNNLLDKVSLNDPEVVSKFISAFPQKWEGGKFDGLQQTLLPGVRSRKSYDVTMTVLDRLNLLESNELVGDESRLFYATLCNLPRFAHALEIGIIPPAFIVSAEKLAQMAELESMPSLARILNSFAKGRFRAKTDFVKQIVHSFQSTVFQKNESNIMVFFLGILSNDIPYVRLEAMEFLKYLFPLIDMRREEFVAIGADLISPLLRLLQTEYAEQALQVLDEATYIPGTHMDRRVLRASLGGRSMMNRREDIESTATTFGIPDETGWAVAMPAVRASVARSNVHAVFYSCEVANMEYHSLNPDTVVEFSRDEFRSYSGGFYRPVDTFSLTGRPSVHPVQGVDLQQQQMQQLQFQRSNSQFRYNHSQLASGMADGGYFGGAFGMALTRSSSSATASAILARSGAAAANNFRTPRSSAAKMSPTAYFGGSPDSFGGGSGGLGVGVGAGAGVGPGGMMMTGQMQSSSGALERSDTMTSYAVGDDTDGSVNHLVAALDNLTSFFAEEPTAYTTALE</sequence>
<dbReference type="Pfam" id="PF14228">
    <property type="entry name" value="MOR2-PAG1_mid"/>
    <property type="match status" value="2"/>
</dbReference>
<feature type="region of interest" description="Disordered" evidence="1">
    <location>
        <begin position="236"/>
        <end position="366"/>
    </location>
</feature>
<feature type="domain" description="Cell morphogenesis central region" evidence="4">
    <location>
        <begin position="1536"/>
        <end position="1770"/>
    </location>
</feature>
<feature type="compositionally biased region" description="Polar residues" evidence="1">
    <location>
        <begin position="245"/>
        <end position="257"/>
    </location>
</feature>
<evidence type="ECO:0000259" key="2">
    <source>
        <dbReference type="Pfam" id="PF14222"/>
    </source>
</evidence>
<dbReference type="InterPro" id="IPR025614">
    <property type="entry name" value="Cell_morpho_N"/>
</dbReference>
<dbReference type="PANTHER" id="PTHR12295">
    <property type="entry name" value="FURRY-RELATED"/>
    <property type="match status" value="1"/>
</dbReference>
<feature type="compositionally biased region" description="Low complexity" evidence="1">
    <location>
        <begin position="310"/>
        <end position="335"/>
    </location>
</feature>